<keyword evidence="2" id="KW-1185">Reference proteome</keyword>
<dbReference type="InParanoid" id="W2SC16"/>
<dbReference type="Proteomes" id="UP000030752">
    <property type="component" value="Unassembled WGS sequence"/>
</dbReference>
<accession>W2SC16</accession>
<evidence type="ECO:0000313" key="2">
    <source>
        <dbReference type="Proteomes" id="UP000030752"/>
    </source>
</evidence>
<dbReference type="RefSeq" id="XP_008712182.1">
    <property type="nucleotide sequence ID" value="XM_008713960.1"/>
</dbReference>
<organism evidence="1 2">
    <name type="scientific">Cyphellophora europaea (strain CBS 101466)</name>
    <name type="common">Phialophora europaea</name>
    <dbReference type="NCBI Taxonomy" id="1220924"/>
    <lineage>
        <taxon>Eukaryota</taxon>
        <taxon>Fungi</taxon>
        <taxon>Dikarya</taxon>
        <taxon>Ascomycota</taxon>
        <taxon>Pezizomycotina</taxon>
        <taxon>Eurotiomycetes</taxon>
        <taxon>Chaetothyriomycetidae</taxon>
        <taxon>Chaetothyriales</taxon>
        <taxon>Cyphellophoraceae</taxon>
        <taxon>Cyphellophora</taxon>
    </lineage>
</organism>
<dbReference type="EMBL" id="KB822712">
    <property type="protein sequence ID" value="ETN45454.1"/>
    <property type="molecule type" value="Genomic_DNA"/>
</dbReference>
<dbReference type="VEuPathDB" id="FungiDB:HMPREF1541_09285"/>
<gene>
    <name evidence="1" type="ORF">HMPREF1541_09285</name>
</gene>
<reference evidence="1 2" key="1">
    <citation type="submission" date="2013-03" db="EMBL/GenBank/DDBJ databases">
        <title>The Genome Sequence of Phialophora europaea CBS 101466.</title>
        <authorList>
            <consortium name="The Broad Institute Genomics Platform"/>
            <person name="Cuomo C."/>
            <person name="de Hoog S."/>
            <person name="Gorbushina A."/>
            <person name="Walker B."/>
            <person name="Young S.K."/>
            <person name="Zeng Q."/>
            <person name="Gargeya S."/>
            <person name="Fitzgerald M."/>
            <person name="Haas B."/>
            <person name="Abouelleil A."/>
            <person name="Allen A.W."/>
            <person name="Alvarado L."/>
            <person name="Arachchi H.M."/>
            <person name="Berlin A.M."/>
            <person name="Chapman S.B."/>
            <person name="Gainer-Dewar J."/>
            <person name="Goldberg J."/>
            <person name="Griggs A."/>
            <person name="Gujja S."/>
            <person name="Hansen M."/>
            <person name="Howarth C."/>
            <person name="Imamovic A."/>
            <person name="Ireland A."/>
            <person name="Larimer J."/>
            <person name="McCowan C."/>
            <person name="Murphy C."/>
            <person name="Pearson M."/>
            <person name="Poon T.W."/>
            <person name="Priest M."/>
            <person name="Roberts A."/>
            <person name="Saif S."/>
            <person name="Shea T."/>
            <person name="Sisk P."/>
            <person name="Sykes S."/>
            <person name="Wortman J."/>
            <person name="Nusbaum C."/>
            <person name="Birren B."/>
        </authorList>
    </citation>
    <scope>NUCLEOTIDE SEQUENCE [LARGE SCALE GENOMIC DNA]</scope>
    <source>
        <strain evidence="1 2">CBS 101466</strain>
    </source>
</reference>
<dbReference type="InterPro" id="IPR037653">
    <property type="entry name" value="Cbp6"/>
</dbReference>
<dbReference type="AlphaFoldDB" id="W2SC16"/>
<dbReference type="GO" id="GO:0061671">
    <property type="term" value="C:Cbp3p-Cbp6 complex"/>
    <property type="evidence" value="ECO:0007669"/>
    <property type="project" value="InterPro"/>
</dbReference>
<dbReference type="Pfam" id="PF20180">
    <property type="entry name" value="UQCC2_CBP6"/>
    <property type="match status" value="1"/>
</dbReference>
<dbReference type="GeneID" id="19976624"/>
<dbReference type="GO" id="GO:0034551">
    <property type="term" value="P:mitochondrial respiratory chain complex III assembly"/>
    <property type="evidence" value="ECO:0007669"/>
    <property type="project" value="TreeGrafter"/>
</dbReference>
<dbReference type="PANTHER" id="PTHR28250:SF1">
    <property type="entry name" value="CYTOCHROME B PRE-MRNA-PROCESSING PROTEIN 6"/>
    <property type="match status" value="1"/>
</dbReference>
<dbReference type="PANTHER" id="PTHR28250">
    <property type="entry name" value="CYTOCHROME B PRE-MRNA-PROCESSING PROTEIN 6"/>
    <property type="match status" value="1"/>
</dbReference>
<sequence length="139" mass="16091">MATSQSLALKHWARIIKRWPIDKVRPESVSFQAIMQRRLDRLTNPSLNAAATSVKGNEALVSAAPPPKLDEQKEMKQANALYSLLENRYETKFPMPQQLRYPESRKTHYDDLLQELEEAPSRTKFSSFMARLKGRFRLS</sequence>
<evidence type="ECO:0000313" key="1">
    <source>
        <dbReference type="EMBL" id="ETN45454.1"/>
    </source>
</evidence>
<proteinExistence type="predicted"/>
<dbReference type="eggNOG" id="ENOG502S71Q">
    <property type="taxonomic scope" value="Eukaryota"/>
</dbReference>
<protein>
    <submittedName>
        <fullName evidence="1">Uncharacterized protein</fullName>
    </submittedName>
</protein>
<dbReference type="OrthoDB" id="2107880at2759"/>
<dbReference type="GO" id="GO:0043022">
    <property type="term" value="F:ribosome binding"/>
    <property type="evidence" value="ECO:0007669"/>
    <property type="project" value="InterPro"/>
</dbReference>
<dbReference type="HOGENOM" id="CLU_138679_1_0_1"/>
<name>W2SC16_CYPE1</name>